<reference evidence="3 4" key="1">
    <citation type="submission" date="2019-11" db="EMBL/GenBank/DDBJ databases">
        <title>Draft genome sequences of five Paenibacillus species of dairy origin.</title>
        <authorList>
            <person name="Olajide A.M."/>
            <person name="Chen S."/>
            <person name="Lapointe G."/>
        </authorList>
    </citation>
    <scope>NUCLEOTIDE SEQUENCE [LARGE SCALE GENOMIC DNA]</scope>
    <source>
        <strain evidence="3 4">2CS3</strain>
    </source>
</reference>
<comment type="caution">
    <text evidence="3">The sequence shown here is derived from an EMBL/GenBank/DDBJ whole genome shotgun (WGS) entry which is preliminary data.</text>
</comment>
<organism evidence="3 4">
    <name type="scientific">Paenibacillus validus</name>
    <dbReference type="NCBI Taxonomy" id="44253"/>
    <lineage>
        <taxon>Bacteria</taxon>
        <taxon>Bacillati</taxon>
        <taxon>Bacillota</taxon>
        <taxon>Bacilli</taxon>
        <taxon>Bacillales</taxon>
        <taxon>Paenibacillaceae</taxon>
        <taxon>Paenibacillus</taxon>
    </lineage>
</organism>
<dbReference type="GO" id="GO:0051537">
    <property type="term" value="F:2 iron, 2 sulfur cluster binding"/>
    <property type="evidence" value="ECO:0007669"/>
    <property type="project" value="InterPro"/>
</dbReference>
<dbReference type="EMBL" id="WNZX01000017">
    <property type="protein sequence ID" value="MUG72776.1"/>
    <property type="molecule type" value="Genomic_DNA"/>
</dbReference>
<dbReference type="InterPro" id="IPR022770">
    <property type="entry name" value="IucA/IucC-like_C"/>
</dbReference>
<dbReference type="AlphaFoldDB" id="A0A7X3CUJ3"/>
<evidence type="ECO:0000313" key="4">
    <source>
        <dbReference type="Proteomes" id="UP000450917"/>
    </source>
</evidence>
<keyword evidence="4" id="KW-1185">Reference proteome</keyword>
<feature type="domain" description="Ferric siderophore reductase C-terminal" evidence="2">
    <location>
        <begin position="255"/>
        <end position="276"/>
    </location>
</feature>
<feature type="domain" description="Aerobactin siderophore biosynthesis IucA/IucC-like C-terminal" evidence="1">
    <location>
        <begin position="87"/>
        <end position="201"/>
    </location>
</feature>
<evidence type="ECO:0000259" key="2">
    <source>
        <dbReference type="Pfam" id="PF11575"/>
    </source>
</evidence>
<dbReference type="RefSeq" id="WP_155615332.1">
    <property type="nucleotide sequence ID" value="NZ_JBDLZV010000001.1"/>
</dbReference>
<name>A0A7X3CUJ3_9BACL</name>
<sequence length="282" mass="32233">MSMFKSFYCIDNNNNQSKGGNLVNMQSRLEVEELDYLTKNFHLSIKPLPYSTDCIRSVDLLDGKKCASYLDELSSVLRSPSRMITASQFSKRYAFLTLTTGLYAMTMYNKGLDLGIENSLLESSVTHNKSWSTRICAPDLHVTEPAAGKRDEWRNETIRNLFAGHLAKLWRSISETANIPVAILWENTAVRLYSLYEKRMEEGANSQENKRIQEDFEYLISKAPGTVFGETDNPMEKFYFPACMTSSANQPVRIRKTCCFYYKVSANESYCSTCPKVVKKHE</sequence>
<evidence type="ECO:0000259" key="1">
    <source>
        <dbReference type="Pfam" id="PF06276"/>
    </source>
</evidence>
<dbReference type="InterPro" id="IPR024726">
    <property type="entry name" value="FhuF_C"/>
</dbReference>
<dbReference type="Pfam" id="PF06276">
    <property type="entry name" value="FhuF"/>
    <property type="match status" value="1"/>
</dbReference>
<dbReference type="GO" id="GO:0003824">
    <property type="term" value="F:catalytic activity"/>
    <property type="evidence" value="ECO:0007669"/>
    <property type="project" value="UniProtKB-ARBA"/>
</dbReference>
<proteinExistence type="predicted"/>
<dbReference type="Pfam" id="PF11575">
    <property type="entry name" value="FhuF_C"/>
    <property type="match status" value="1"/>
</dbReference>
<protein>
    <submittedName>
        <fullName evidence="3">Uncharacterized protein</fullName>
    </submittedName>
</protein>
<evidence type="ECO:0000313" key="3">
    <source>
        <dbReference type="EMBL" id="MUG72776.1"/>
    </source>
</evidence>
<dbReference type="Proteomes" id="UP000450917">
    <property type="component" value="Unassembled WGS sequence"/>
</dbReference>
<gene>
    <name evidence="3" type="ORF">GNP93_19110</name>
</gene>
<accession>A0A7X3CUJ3</accession>